<accession>A0A0Q9YL16</accession>
<reference evidence="2" key="1">
    <citation type="submission" date="2015-09" db="EMBL/GenBank/DDBJ databases">
        <title>Draft Genome Sequences of Two Novel Amoeba-resistant Intranuclear Bacteria, Candidatus Berkiella cookevillensis and Candidatus Berkiella aquae.</title>
        <authorList>
            <person name="Mehari Y.T."/>
            <person name="Arivett B.A."/>
            <person name="Farone A.L."/>
            <person name="Gunderson J.H."/>
            <person name="Farone M.B."/>
        </authorList>
    </citation>
    <scope>NUCLEOTIDE SEQUENCE [LARGE SCALE GENOMIC DNA]</scope>
    <source>
        <strain evidence="2">CC99</strain>
    </source>
</reference>
<dbReference type="RefSeq" id="WP_057625631.1">
    <property type="nucleotide sequence ID" value="NZ_LKHV02000001.1"/>
</dbReference>
<dbReference type="EMBL" id="LKHV02000001">
    <property type="protein sequence ID" value="MCS5708801.1"/>
    <property type="molecule type" value="Genomic_DNA"/>
</dbReference>
<evidence type="ECO:0000313" key="2">
    <source>
        <dbReference type="EMBL" id="KRG17201.1"/>
    </source>
</evidence>
<keyword evidence="4" id="KW-1185">Reference proteome</keyword>
<dbReference type="EMBL" id="LKHV01000025">
    <property type="protein sequence ID" value="KRG17201.1"/>
    <property type="molecule type" value="Genomic_DNA"/>
</dbReference>
<dbReference type="OrthoDB" id="6058417at2"/>
<feature type="coiled-coil region" evidence="1">
    <location>
        <begin position="95"/>
        <end position="129"/>
    </location>
</feature>
<reference evidence="3" key="2">
    <citation type="journal article" date="2016" name="Genome Announc.">
        <title>Draft Genome Sequences of Two Novel Amoeba-Resistant Intranuclear Bacteria, 'Candidatus Berkiella cookevillensis' and 'Candidatus Berkiella aquae'.</title>
        <authorList>
            <person name="Mehari Y.T."/>
            <person name="Arivett B.A."/>
            <person name="Farone A.L."/>
            <person name="Gunderson J.H."/>
            <person name="Farone M.B."/>
        </authorList>
    </citation>
    <scope>NUCLEOTIDE SEQUENCE</scope>
    <source>
        <strain evidence="3">CC99</strain>
    </source>
</reference>
<keyword evidence="1" id="KW-0175">Coiled coil</keyword>
<name>A0A0Q9YL16_9GAMM</name>
<reference evidence="3" key="3">
    <citation type="submission" date="2021-06" db="EMBL/GenBank/DDBJ databases">
        <title>Genomic Description and Analysis of Intracellular Bacteria, Candidatus Berkiella cookevillensis and Candidatus Berkiella aquae.</title>
        <authorList>
            <person name="Kidane D.T."/>
            <person name="Mehari Y.T."/>
            <person name="Rice F.C."/>
            <person name="Arivett B.A."/>
            <person name="Farone A.L."/>
            <person name="Berk S.G."/>
            <person name="Farone M.B."/>
        </authorList>
    </citation>
    <scope>NUCLEOTIDE SEQUENCE</scope>
    <source>
        <strain evidence="3">CC99</strain>
    </source>
</reference>
<comment type="caution">
    <text evidence="2">The sequence shown here is derived from an EMBL/GenBank/DDBJ whole genome shotgun (WGS) entry which is preliminary data.</text>
</comment>
<evidence type="ECO:0000313" key="3">
    <source>
        <dbReference type="EMBL" id="MCS5708801.1"/>
    </source>
</evidence>
<protein>
    <submittedName>
        <fullName evidence="2">Uncharacterized protein</fullName>
    </submittedName>
</protein>
<dbReference type="Proteomes" id="UP000051494">
    <property type="component" value="Unassembled WGS sequence"/>
</dbReference>
<dbReference type="AlphaFoldDB" id="A0A0Q9YL16"/>
<gene>
    <name evidence="3" type="ORF">CC99x_007775</name>
    <name evidence="2" type="ORF">CC99x_02550</name>
</gene>
<organism evidence="2">
    <name type="scientific">Candidatus Berkiella cookevillensis</name>
    <dbReference type="NCBI Taxonomy" id="437022"/>
    <lineage>
        <taxon>Bacteria</taxon>
        <taxon>Pseudomonadati</taxon>
        <taxon>Pseudomonadota</taxon>
        <taxon>Gammaproteobacteria</taxon>
        <taxon>Candidatus Berkiellales</taxon>
        <taxon>Candidatus Berkiellaceae</taxon>
        <taxon>Candidatus Berkiella</taxon>
    </lineage>
</organism>
<dbReference type="STRING" id="437022.CC99x_02550"/>
<evidence type="ECO:0000256" key="1">
    <source>
        <dbReference type="SAM" id="Coils"/>
    </source>
</evidence>
<proteinExistence type="predicted"/>
<evidence type="ECO:0000313" key="4">
    <source>
        <dbReference type="Proteomes" id="UP000051494"/>
    </source>
</evidence>
<sequence length="407" mass="45304">MSIEEFQGLSKVERLFYKERLEAVQQYWSARLNLESRKNFQSNTAFEAVRENRILSEHLNFVNGILIKRTDIERKNSNQFIQIKQEETFRLKSSLMEQLKVYDEANGKLSALQEKRKTIAKEYQILINKINAPPKRADDELTVLDISSAQEDAKSALKSGDIERATQSANNAKNIIEFLSKTGNVSKSYLIGQAEATAAIADKVVQAEIQAQEQNIASIVDKITQIKADADLLKHLSVSFDINDAIQSAEELCNQIQAQLLNNPLKISAVVIPDGQNIESRAQELLKPQRKARGGLIMGEGTSTSDSILARLSSGEFVIRASAVKRYGLGLLNQINQLQLPKFARGGLVPPRVPIMNNSIYSNNNSTATLTLNLVSHNYNIQTQNIDVVQALTKAVAREALKSGRRV</sequence>